<keyword evidence="2" id="KW-0813">Transport</keyword>
<evidence type="ECO:0000259" key="9">
    <source>
        <dbReference type="PROSITE" id="PS50893"/>
    </source>
</evidence>
<dbReference type="Pfam" id="PF00005">
    <property type="entry name" value="ABC_tran"/>
    <property type="match status" value="1"/>
</dbReference>
<evidence type="ECO:0000256" key="5">
    <source>
        <dbReference type="ARBA" id="ARBA00022741"/>
    </source>
</evidence>
<reference evidence="10 11" key="1">
    <citation type="journal article" date="2010" name="J. Bacteriol.">
        <title>Genome sequence of Fulvimarina pelagi HTCC2506T, a Mn(II)-oxidizing alphaproteobacterium possessing an aerobic anoxygenic photosynthetic gene cluster and Xanthorhodopsin.</title>
        <authorList>
            <person name="Kang I."/>
            <person name="Oh H.M."/>
            <person name="Lim S.I."/>
            <person name="Ferriera S."/>
            <person name="Giovannoni S.J."/>
            <person name="Cho J.C."/>
        </authorList>
    </citation>
    <scope>NUCLEOTIDE SEQUENCE [LARGE SCALE GENOMIC DNA]</scope>
    <source>
        <strain evidence="10 11">HTCC2506</strain>
    </source>
</reference>
<feature type="domain" description="ABC transporter" evidence="9">
    <location>
        <begin position="5"/>
        <end position="239"/>
    </location>
</feature>
<dbReference type="STRING" id="217511.GCA_001463845_02141"/>
<dbReference type="InterPro" id="IPR003593">
    <property type="entry name" value="AAA+_ATPase"/>
</dbReference>
<keyword evidence="6 10" id="KW-0067">ATP-binding</keyword>
<evidence type="ECO:0000256" key="7">
    <source>
        <dbReference type="ARBA" id="ARBA00022967"/>
    </source>
</evidence>
<dbReference type="EMBL" id="AATP01000003">
    <property type="protein sequence ID" value="EAU41304.1"/>
    <property type="molecule type" value="Genomic_DNA"/>
</dbReference>
<keyword evidence="4" id="KW-0997">Cell inner membrane</keyword>
<dbReference type="AlphaFoldDB" id="Q0G294"/>
<name>Q0G294_9HYPH</name>
<evidence type="ECO:0000256" key="8">
    <source>
        <dbReference type="ARBA" id="ARBA00023136"/>
    </source>
</evidence>
<evidence type="ECO:0000256" key="2">
    <source>
        <dbReference type="ARBA" id="ARBA00022448"/>
    </source>
</evidence>
<keyword evidence="5" id="KW-0547">Nucleotide-binding</keyword>
<evidence type="ECO:0000256" key="4">
    <source>
        <dbReference type="ARBA" id="ARBA00022519"/>
    </source>
</evidence>
<evidence type="ECO:0000313" key="11">
    <source>
        <dbReference type="Proteomes" id="UP000004310"/>
    </source>
</evidence>
<keyword evidence="7" id="KW-1278">Translocase</keyword>
<dbReference type="SUPFAM" id="SSF52540">
    <property type="entry name" value="P-loop containing nucleoside triphosphate hydrolases"/>
    <property type="match status" value="1"/>
</dbReference>
<dbReference type="PROSITE" id="PS50893">
    <property type="entry name" value="ABC_TRANSPORTER_2"/>
    <property type="match status" value="1"/>
</dbReference>
<dbReference type="Gene3D" id="3.40.50.300">
    <property type="entry name" value="P-loop containing nucleotide triphosphate hydrolases"/>
    <property type="match status" value="1"/>
</dbReference>
<proteinExistence type="inferred from homology"/>
<dbReference type="PROSITE" id="PS00211">
    <property type="entry name" value="ABC_TRANSPORTER_1"/>
    <property type="match status" value="1"/>
</dbReference>
<keyword evidence="8" id="KW-0472">Membrane</keyword>
<evidence type="ECO:0000256" key="3">
    <source>
        <dbReference type="ARBA" id="ARBA00022475"/>
    </source>
</evidence>
<comment type="similarity">
    <text evidence="1">Belongs to the ABC transporter superfamily.</text>
</comment>
<dbReference type="InterPro" id="IPR003439">
    <property type="entry name" value="ABC_transporter-like_ATP-bd"/>
</dbReference>
<dbReference type="Proteomes" id="UP000004310">
    <property type="component" value="Unassembled WGS sequence"/>
</dbReference>
<dbReference type="GO" id="GO:0005524">
    <property type="term" value="F:ATP binding"/>
    <property type="evidence" value="ECO:0007669"/>
    <property type="project" value="UniProtKB-KW"/>
</dbReference>
<dbReference type="HOGENOM" id="CLU_000604_1_22_5"/>
<dbReference type="PANTHER" id="PTHR42781:SF1">
    <property type="entry name" value="THIAMINE IMPORT ATP-BINDING PROTEIN THIQ"/>
    <property type="match status" value="1"/>
</dbReference>
<dbReference type="eggNOG" id="COG3840">
    <property type="taxonomic scope" value="Bacteria"/>
</dbReference>
<dbReference type="InterPro" id="IPR017871">
    <property type="entry name" value="ABC_transporter-like_CS"/>
</dbReference>
<keyword evidence="3" id="KW-1003">Cell membrane</keyword>
<dbReference type="PANTHER" id="PTHR42781">
    <property type="entry name" value="SPERMIDINE/PUTRESCINE IMPORT ATP-BINDING PROTEIN POTA"/>
    <property type="match status" value="1"/>
</dbReference>
<protein>
    <submittedName>
        <fullName evidence="10">Thiamine ABC transporter, ATP-binding protein, putative</fullName>
    </submittedName>
</protein>
<comment type="caution">
    <text evidence="10">The sequence shown here is derived from an EMBL/GenBank/DDBJ whole genome shotgun (WGS) entry which is preliminary data.</text>
</comment>
<dbReference type="RefSeq" id="WP_007065353.1">
    <property type="nucleotide sequence ID" value="NZ_DS022272.1"/>
</dbReference>
<dbReference type="InterPro" id="IPR027417">
    <property type="entry name" value="P-loop_NTPase"/>
</dbReference>
<dbReference type="SMART" id="SM00382">
    <property type="entry name" value="AAA"/>
    <property type="match status" value="1"/>
</dbReference>
<keyword evidence="11" id="KW-1185">Reference proteome</keyword>
<sequence length="251" mass="27597">MSDPRPALKLDQAVFARDDWSVTLDLELMPGEWLALIGPSGAGKSTLMDMVAGFLPLTSGSISIAEEDVSGKGPSERPLSIVFQDNNLFPHLTVFQNVALGIAPNRRVAPHERGRIENILDTVGLGGKGGRKPHELSGGERQRAALARAFLRRQPLLLLDEPFASLGPALRRDMMKTLRQLRSEFTETPLTILMVTHHPEDARSYADRVAFLDQGRIAHVGPVENMLGEAAPEDVRRYLGSQDHSRRLDAI</sequence>
<accession>Q0G294</accession>
<dbReference type="GO" id="GO:0016887">
    <property type="term" value="F:ATP hydrolysis activity"/>
    <property type="evidence" value="ECO:0007669"/>
    <property type="project" value="InterPro"/>
</dbReference>
<dbReference type="InterPro" id="IPR050093">
    <property type="entry name" value="ABC_SmlMolc_Importer"/>
</dbReference>
<evidence type="ECO:0000256" key="1">
    <source>
        <dbReference type="ARBA" id="ARBA00005417"/>
    </source>
</evidence>
<gene>
    <name evidence="10" type="ORF">FP2506_01015</name>
</gene>
<organism evidence="10 11">
    <name type="scientific">Fulvimarina pelagi HTCC2506</name>
    <dbReference type="NCBI Taxonomy" id="314231"/>
    <lineage>
        <taxon>Bacteria</taxon>
        <taxon>Pseudomonadati</taxon>
        <taxon>Pseudomonadota</taxon>
        <taxon>Alphaproteobacteria</taxon>
        <taxon>Hyphomicrobiales</taxon>
        <taxon>Aurantimonadaceae</taxon>
        <taxon>Fulvimarina</taxon>
    </lineage>
</organism>
<evidence type="ECO:0000256" key="6">
    <source>
        <dbReference type="ARBA" id="ARBA00022840"/>
    </source>
</evidence>
<evidence type="ECO:0000313" key="10">
    <source>
        <dbReference type="EMBL" id="EAU41304.1"/>
    </source>
</evidence>